<dbReference type="EMBL" id="LGRX02007844">
    <property type="protein sequence ID" value="KAK3274224.1"/>
    <property type="molecule type" value="Genomic_DNA"/>
</dbReference>
<keyword evidence="2" id="KW-0732">Signal</keyword>
<keyword evidence="1" id="KW-1133">Transmembrane helix</keyword>
<sequence length="279" mass="30187">MVTVTVGWLVMANFVVAASSSDYESYDASDAKIHTSGASCTSNGCSDLESADECEFFARHLDHPAWTDLSVEFRNSRSFPKACSYWYHSGSYYDGLIWNSVSSYNSETSDCSENWQCICNCPKSGVLWGLEWWHLLLISAAIFIVLSLVLCSCCRRHERTDASNHNVSTQRQAFTLFANMGPTLQTGQPKGAQMSILSLMAKANAGAPAGANSGQATAQSCSSHPDQPTFSMFGNGAAQDSGSPFLSKEVHPATGCHNFYRKGRRAGFGNFGTSETVLG</sequence>
<accession>A0AAE0GA16</accession>
<feature type="signal peptide" evidence="2">
    <location>
        <begin position="1"/>
        <end position="17"/>
    </location>
</feature>
<dbReference type="AlphaFoldDB" id="A0AAE0GA16"/>
<feature type="transmembrane region" description="Helical" evidence="1">
    <location>
        <begin position="132"/>
        <end position="151"/>
    </location>
</feature>
<gene>
    <name evidence="3" type="ORF">CYMTET_17583</name>
</gene>
<name>A0AAE0GA16_9CHLO</name>
<evidence type="ECO:0000313" key="3">
    <source>
        <dbReference type="EMBL" id="KAK3274224.1"/>
    </source>
</evidence>
<dbReference type="Proteomes" id="UP001190700">
    <property type="component" value="Unassembled WGS sequence"/>
</dbReference>
<proteinExistence type="predicted"/>
<keyword evidence="1" id="KW-0812">Transmembrane</keyword>
<keyword evidence="4" id="KW-1185">Reference proteome</keyword>
<evidence type="ECO:0000256" key="1">
    <source>
        <dbReference type="SAM" id="Phobius"/>
    </source>
</evidence>
<comment type="caution">
    <text evidence="3">The sequence shown here is derived from an EMBL/GenBank/DDBJ whole genome shotgun (WGS) entry which is preliminary data.</text>
</comment>
<evidence type="ECO:0008006" key="5">
    <source>
        <dbReference type="Google" id="ProtNLM"/>
    </source>
</evidence>
<organism evidence="3 4">
    <name type="scientific">Cymbomonas tetramitiformis</name>
    <dbReference type="NCBI Taxonomy" id="36881"/>
    <lineage>
        <taxon>Eukaryota</taxon>
        <taxon>Viridiplantae</taxon>
        <taxon>Chlorophyta</taxon>
        <taxon>Pyramimonadophyceae</taxon>
        <taxon>Pyramimonadales</taxon>
        <taxon>Pyramimonadaceae</taxon>
        <taxon>Cymbomonas</taxon>
    </lineage>
</organism>
<keyword evidence="1" id="KW-0472">Membrane</keyword>
<feature type="chain" id="PRO_5042178550" description="Transmembrane protein" evidence="2">
    <location>
        <begin position="18"/>
        <end position="279"/>
    </location>
</feature>
<evidence type="ECO:0000256" key="2">
    <source>
        <dbReference type="SAM" id="SignalP"/>
    </source>
</evidence>
<reference evidence="3 4" key="1">
    <citation type="journal article" date="2015" name="Genome Biol. Evol.">
        <title>Comparative Genomics of a Bacterivorous Green Alga Reveals Evolutionary Causalities and Consequences of Phago-Mixotrophic Mode of Nutrition.</title>
        <authorList>
            <person name="Burns J.A."/>
            <person name="Paasch A."/>
            <person name="Narechania A."/>
            <person name="Kim E."/>
        </authorList>
    </citation>
    <scope>NUCLEOTIDE SEQUENCE [LARGE SCALE GENOMIC DNA]</scope>
    <source>
        <strain evidence="3 4">PLY_AMNH</strain>
    </source>
</reference>
<evidence type="ECO:0000313" key="4">
    <source>
        <dbReference type="Proteomes" id="UP001190700"/>
    </source>
</evidence>
<protein>
    <recommendedName>
        <fullName evidence="5">Transmembrane protein</fullName>
    </recommendedName>
</protein>